<name>A0A1C4G2M8_BACTU</name>
<feature type="coiled-coil region" evidence="1">
    <location>
        <begin position="116"/>
        <end position="164"/>
    </location>
</feature>
<dbReference type="Proteomes" id="UP000195991">
    <property type="component" value="Unassembled WGS sequence"/>
</dbReference>
<keyword evidence="1" id="KW-0175">Coiled coil</keyword>
<evidence type="ECO:0000313" key="3">
    <source>
        <dbReference type="Proteomes" id="UP000195991"/>
    </source>
</evidence>
<sequence>MTQRRGRPKKTFPAKLIQDIIYRYTKERKVTGKIAYMDVYRYSKELFENGEIEQNIGEFFWRKGEGRAIIDKTNQVMQHHIPNEVQEDESIINTNDIVNKFFTGKTSDKNKIIGALKMNELKLQQYIKKCKKLEKELLETKLALVQAKEKNKDLKDNVESYQDTLFQWMELSMNKDIPLTNLLTVGKTRTPIAEELLKSILSDNPVEIFGKMNELKKNTSIQEVKQNEVVPLNPPKQKEGSILDNFDF</sequence>
<dbReference type="RefSeq" id="WP_087985292.1">
    <property type="nucleotide sequence ID" value="NZ_FMBI01000039.1"/>
</dbReference>
<organism evidence="2 3">
    <name type="scientific">Bacillus thuringiensis</name>
    <dbReference type="NCBI Taxonomy" id="1428"/>
    <lineage>
        <taxon>Bacteria</taxon>
        <taxon>Bacillati</taxon>
        <taxon>Bacillota</taxon>
        <taxon>Bacilli</taxon>
        <taxon>Bacillales</taxon>
        <taxon>Bacillaceae</taxon>
        <taxon>Bacillus</taxon>
        <taxon>Bacillus cereus group</taxon>
    </lineage>
</organism>
<dbReference type="AlphaFoldDB" id="A0A1C4G2M8"/>
<dbReference type="EMBL" id="FMBI01000039">
    <property type="protein sequence ID" value="SCC62021.1"/>
    <property type="molecule type" value="Genomic_DNA"/>
</dbReference>
<protein>
    <submittedName>
        <fullName evidence="2">Uncharacterized protein</fullName>
    </submittedName>
</protein>
<reference evidence="2 3" key="1">
    <citation type="submission" date="2016-08" db="EMBL/GenBank/DDBJ databases">
        <authorList>
            <person name="Seilhamer J.J."/>
        </authorList>
    </citation>
    <scope>NUCLEOTIDE SEQUENCE [LARGE SCALE GENOMIC DNA]</scope>
    <source>
        <strain evidence="2 3">IEBC_T61001</strain>
    </source>
</reference>
<accession>A0A1C4G2M8</accession>
<evidence type="ECO:0000256" key="1">
    <source>
        <dbReference type="SAM" id="Coils"/>
    </source>
</evidence>
<proteinExistence type="predicted"/>
<evidence type="ECO:0000313" key="2">
    <source>
        <dbReference type="EMBL" id="SCC62021.1"/>
    </source>
</evidence>
<gene>
    <name evidence="2" type="ORF">BTT61001_05124</name>
</gene>